<proteinExistence type="predicted"/>
<evidence type="ECO:0000313" key="1">
    <source>
        <dbReference type="EMBL" id="NFA43921.1"/>
    </source>
</evidence>
<organism evidence="1 2">
    <name type="scientific">Clostridium botulinum</name>
    <dbReference type="NCBI Taxonomy" id="1491"/>
    <lineage>
        <taxon>Bacteria</taxon>
        <taxon>Bacillati</taxon>
        <taxon>Bacillota</taxon>
        <taxon>Clostridia</taxon>
        <taxon>Eubacteriales</taxon>
        <taxon>Clostridiaceae</taxon>
        <taxon>Clostridium</taxon>
    </lineage>
</organism>
<accession>A0A6M0SRJ6</accession>
<dbReference type="EMBL" id="SGKU01000054">
    <property type="protein sequence ID" value="NFA43921.1"/>
    <property type="molecule type" value="Genomic_DNA"/>
</dbReference>
<name>A0A6M0SRJ6_CLOBO</name>
<gene>
    <name evidence="1" type="ORF">EXM65_15435</name>
</gene>
<reference evidence="1 2" key="1">
    <citation type="submission" date="2019-02" db="EMBL/GenBank/DDBJ databases">
        <title>Genome sequencing of Clostridium botulinum clinical isolates.</title>
        <authorList>
            <person name="Brunt J."/>
            <person name="Van Vliet A.H.M."/>
            <person name="Stringer S.C."/>
            <person name="Grant K.A."/>
            <person name="Carter A.C."/>
            <person name="Peck M.W."/>
        </authorList>
    </citation>
    <scope>NUCLEOTIDE SEQUENCE [LARGE SCALE GENOMIC DNA]</scope>
    <source>
        <strain evidence="1 2">H113700579</strain>
    </source>
</reference>
<comment type="caution">
    <text evidence="1">The sequence shown here is derived from an EMBL/GenBank/DDBJ whole genome shotgun (WGS) entry which is preliminary data.</text>
</comment>
<protein>
    <submittedName>
        <fullName evidence="1">Uncharacterized protein</fullName>
    </submittedName>
</protein>
<sequence>MAKKYDMRLNIYLDEKDPKDKILIDFLNKKYSAVGFIKETIYELATGGTVHGVTSVQAVNSEPLMNQEEPEFEPIKGIGDIEM</sequence>
<dbReference type="Proteomes" id="UP000472355">
    <property type="component" value="Unassembled WGS sequence"/>
</dbReference>
<evidence type="ECO:0000313" key="2">
    <source>
        <dbReference type="Proteomes" id="UP000472355"/>
    </source>
</evidence>
<dbReference type="AlphaFoldDB" id="A0A6M0SRJ6"/>